<evidence type="ECO:0000256" key="4">
    <source>
        <dbReference type="ARBA" id="ARBA00022840"/>
    </source>
</evidence>
<dbReference type="RefSeq" id="WP_092102441.1">
    <property type="nucleotide sequence ID" value="NZ_LT629739.1"/>
</dbReference>
<evidence type="ECO:0000313" key="7">
    <source>
        <dbReference type="EMBL" id="SDR76002.1"/>
    </source>
</evidence>
<dbReference type="Gene3D" id="3.40.50.300">
    <property type="entry name" value="P-loop containing nucleotide triphosphate hydrolases"/>
    <property type="match status" value="1"/>
</dbReference>
<dbReference type="EMBL" id="LT629739">
    <property type="protein sequence ID" value="SDR76002.1"/>
    <property type="molecule type" value="Genomic_DNA"/>
</dbReference>
<dbReference type="OrthoDB" id="9802264at2"/>
<comment type="similarity">
    <text evidence="1">Belongs to the ABC transporter superfamily.</text>
</comment>
<dbReference type="SUPFAM" id="SSF52540">
    <property type="entry name" value="P-loop containing nucleoside triphosphate hydrolases"/>
    <property type="match status" value="1"/>
</dbReference>
<dbReference type="Proteomes" id="UP000199700">
    <property type="component" value="Chromosome"/>
</dbReference>
<evidence type="ECO:0000256" key="5">
    <source>
        <dbReference type="ARBA" id="ARBA00066388"/>
    </source>
</evidence>
<reference evidence="7" key="1">
    <citation type="submission" date="2016-10" db="EMBL/GenBank/DDBJ databases">
        <authorList>
            <person name="Varghese N."/>
            <person name="Submissions S."/>
        </authorList>
    </citation>
    <scope>NUCLEOTIDE SEQUENCE [LARGE SCALE GENOMIC DNA]</scope>
    <source>
        <strain evidence="7">DSM 22082</strain>
    </source>
</reference>
<dbReference type="STRING" id="629680.SAMN04489751_0357"/>
<feature type="domain" description="ABC transporter" evidence="6">
    <location>
        <begin position="18"/>
        <end position="256"/>
    </location>
</feature>
<dbReference type="Pfam" id="PF00005">
    <property type="entry name" value="ABC_tran"/>
    <property type="match status" value="1"/>
</dbReference>
<keyword evidence="4 7" id="KW-0067">ATP-binding</keyword>
<dbReference type="PANTHER" id="PTHR43117">
    <property type="entry name" value="OSMOPROTECTANT IMPORT ATP-BINDING PROTEIN OSMV"/>
    <property type="match status" value="1"/>
</dbReference>
<evidence type="ECO:0000313" key="8">
    <source>
        <dbReference type="Proteomes" id="UP000199700"/>
    </source>
</evidence>
<name>A0A1H1LNY0_BRESA</name>
<evidence type="ECO:0000256" key="1">
    <source>
        <dbReference type="ARBA" id="ARBA00005417"/>
    </source>
</evidence>
<gene>
    <name evidence="7" type="ORF">SAMN04489751_0357</name>
</gene>
<protein>
    <recommendedName>
        <fullName evidence="5">ABC-type quaternary amine transporter</fullName>
        <ecNumber evidence="5">7.6.2.9</ecNumber>
    </recommendedName>
</protein>
<dbReference type="GO" id="GO:0015418">
    <property type="term" value="F:ABC-type quaternary ammonium compound transporting activity"/>
    <property type="evidence" value="ECO:0007669"/>
    <property type="project" value="UniProtKB-EC"/>
</dbReference>
<dbReference type="PROSITE" id="PS50893">
    <property type="entry name" value="ABC_TRANSPORTER_2"/>
    <property type="match status" value="1"/>
</dbReference>
<accession>A0A1H1LNY0</accession>
<dbReference type="FunFam" id="3.40.50.300:FF:000425">
    <property type="entry name" value="Probable ABC transporter, ATP-binding subunit"/>
    <property type="match status" value="1"/>
</dbReference>
<evidence type="ECO:0000259" key="6">
    <source>
        <dbReference type="PROSITE" id="PS50893"/>
    </source>
</evidence>
<evidence type="ECO:0000256" key="3">
    <source>
        <dbReference type="ARBA" id="ARBA00022741"/>
    </source>
</evidence>
<dbReference type="GO" id="GO:0005524">
    <property type="term" value="F:ATP binding"/>
    <property type="evidence" value="ECO:0007669"/>
    <property type="project" value="UniProtKB-KW"/>
</dbReference>
<dbReference type="EC" id="7.6.2.9" evidence="5"/>
<dbReference type="PROSITE" id="PS00211">
    <property type="entry name" value="ABC_TRANSPORTER_1"/>
    <property type="match status" value="1"/>
</dbReference>
<keyword evidence="2" id="KW-0813">Transport</keyword>
<dbReference type="InterPro" id="IPR003593">
    <property type="entry name" value="AAA+_ATPase"/>
</dbReference>
<proteinExistence type="inferred from homology"/>
<keyword evidence="3" id="KW-0547">Nucleotide-binding</keyword>
<dbReference type="InterPro" id="IPR003439">
    <property type="entry name" value="ABC_transporter-like_ATP-bd"/>
</dbReference>
<dbReference type="GO" id="GO:0016887">
    <property type="term" value="F:ATP hydrolysis activity"/>
    <property type="evidence" value="ECO:0007669"/>
    <property type="project" value="InterPro"/>
</dbReference>
<dbReference type="InterPro" id="IPR027417">
    <property type="entry name" value="P-loop_NTPase"/>
</dbReference>
<keyword evidence="8" id="KW-1185">Reference proteome</keyword>
<dbReference type="PANTHER" id="PTHR43117:SF4">
    <property type="entry name" value="OSMOPROTECTANT IMPORT ATP-BINDING PROTEIN OSMV"/>
    <property type="match status" value="1"/>
</dbReference>
<evidence type="ECO:0000256" key="2">
    <source>
        <dbReference type="ARBA" id="ARBA00022448"/>
    </source>
</evidence>
<dbReference type="SMART" id="SM00382">
    <property type="entry name" value="AAA"/>
    <property type="match status" value="1"/>
</dbReference>
<sequence>MTLSSTDTPTSQTANSAIVFDQVTKLYSGQAAPALDSLDIEVKSGELVCLVGPSGGGKTTALQLVNRIVDLSSGDIRIGDRSIMDIPAIELRRTIGYAIQQSGLFPHYTVAENIATVPNILKWDKARIKKRTSELLELVGLTPVDTWLGRYPSQLSGGQQQRIGIARALAADPPVMLMDEPFGALDPITRMAVQDEFLEIHRAVGKTTLFVTHDIDEAIKMADRIAILKPGGKLAQYGTPAEVLTHPADDFVAEFLGAERGLKRLALTTVGEVLAAKTDSESGLQQDSNSPQVESDLTLREALSAVSAAGAHGALVMDGGSHLGEVTLHDLVNPPAGAVGARSVEGGGS</sequence>
<organism evidence="7 8">
    <name type="scientific">Brevibacterium sandarakinum</name>
    <dbReference type="NCBI Taxonomy" id="629680"/>
    <lineage>
        <taxon>Bacteria</taxon>
        <taxon>Bacillati</taxon>
        <taxon>Actinomycetota</taxon>
        <taxon>Actinomycetes</taxon>
        <taxon>Micrococcales</taxon>
        <taxon>Brevibacteriaceae</taxon>
        <taxon>Brevibacterium</taxon>
    </lineage>
</organism>
<dbReference type="AlphaFoldDB" id="A0A1H1LNY0"/>
<dbReference type="InterPro" id="IPR017871">
    <property type="entry name" value="ABC_transporter-like_CS"/>
</dbReference>